<keyword evidence="3" id="KW-1185">Reference proteome</keyword>
<evidence type="ECO:0000313" key="3">
    <source>
        <dbReference type="Proteomes" id="UP001176941"/>
    </source>
</evidence>
<organism evidence="2 3">
    <name type="scientific">Rangifer tarandus platyrhynchus</name>
    <name type="common">Svalbard reindeer</name>
    <dbReference type="NCBI Taxonomy" id="3082113"/>
    <lineage>
        <taxon>Eukaryota</taxon>
        <taxon>Metazoa</taxon>
        <taxon>Chordata</taxon>
        <taxon>Craniata</taxon>
        <taxon>Vertebrata</taxon>
        <taxon>Euteleostomi</taxon>
        <taxon>Mammalia</taxon>
        <taxon>Eutheria</taxon>
        <taxon>Laurasiatheria</taxon>
        <taxon>Artiodactyla</taxon>
        <taxon>Ruminantia</taxon>
        <taxon>Pecora</taxon>
        <taxon>Cervidae</taxon>
        <taxon>Odocoileinae</taxon>
        <taxon>Rangifer</taxon>
    </lineage>
</organism>
<feature type="region of interest" description="Disordered" evidence="1">
    <location>
        <begin position="274"/>
        <end position="360"/>
    </location>
</feature>
<dbReference type="Proteomes" id="UP001176941">
    <property type="component" value="Chromosome 21"/>
</dbReference>
<gene>
    <name evidence="2" type="ORF">MRATA1EN1_LOCUS12867</name>
</gene>
<dbReference type="EMBL" id="OX459957">
    <property type="protein sequence ID" value="CAI9163905.1"/>
    <property type="molecule type" value="Genomic_DNA"/>
</dbReference>
<name>A0ABN8YQR0_RANTA</name>
<protein>
    <submittedName>
        <fullName evidence="2">Uncharacterized protein</fullName>
    </submittedName>
</protein>
<evidence type="ECO:0000256" key="1">
    <source>
        <dbReference type="SAM" id="MobiDB-lite"/>
    </source>
</evidence>
<sequence length="360" mass="39233">MHGKQMSSLLSLGIVYDFPSLNAGRISAEDPVSRKDSKTGIPRHEEAARELPWGTAGPELCFQVPLNPLGIWFKRRFPSSRSGWGPSLHFQLPEDADAASHLAWRRPGLQRWQALRSLLPPQTSLIPAHHPQENIPYTDFQGAPATAYLPRPGASPRLASFIRGPRGIQTLLEKSQIPMSVPPAFPSVPPRAPRRGPPPKALILKVKSTQWAPLLPVAPRLPGTREAGAGEGFSPGTENKSEFWNLVYIVLTPHVAPIKPGARAWAAEGFTETKIQSEKTKQQQVRDWPPGPPPPQLGSRPEMLPGDRPGEGASSRTDAVRELTPGDGFLERLGHGQGGGCHTHRPAPPPHVKARQFCNS</sequence>
<reference evidence="2" key="1">
    <citation type="submission" date="2023-04" db="EMBL/GenBank/DDBJ databases">
        <authorList>
            <consortium name="ELIXIR-Norway"/>
        </authorList>
    </citation>
    <scope>NUCLEOTIDE SEQUENCE [LARGE SCALE GENOMIC DNA]</scope>
</reference>
<evidence type="ECO:0000313" key="2">
    <source>
        <dbReference type="EMBL" id="CAI9163905.1"/>
    </source>
</evidence>
<proteinExistence type="predicted"/>
<accession>A0ABN8YQR0</accession>